<proteinExistence type="predicted"/>
<keyword evidence="1" id="KW-0732">Signal</keyword>
<dbReference type="AlphaFoldDB" id="A0A5C5XFZ3"/>
<reference evidence="2 3" key="1">
    <citation type="submission" date="2019-02" db="EMBL/GenBank/DDBJ databases">
        <title>Deep-cultivation of Planctomycetes and their phenomic and genomic characterization uncovers novel biology.</title>
        <authorList>
            <person name="Wiegand S."/>
            <person name="Jogler M."/>
            <person name="Boedeker C."/>
            <person name="Pinto D."/>
            <person name="Vollmers J."/>
            <person name="Rivas-Marin E."/>
            <person name="Kohn T."/>
            <person name="Peeters S.H."/>
            <person name="Heuer A."/>
            <person name="Rast P."/>
            <person name="Oberbeckmann S."/>
            <person name="Bunk B."/>
            <person name="Jeske O."/>
            <person name="Meyerdierks A."/>
            <person name="Storesund J.E."/>
            <person name="Kallscheuer N."/>
            <person name="Luecker S."/>
            <person name="Lage O.M."/>
            <person name="Pohl T."/>
            <person name="Merkel B.J."/>
            <person name="Hornburger P."/>
            <person name="Mueller R.-W."/>
            <person name="Bruemmer F."/>
            <person name="Labrenz M."/>
            <person name="Spormann A.M."/>
            <person name="Op Den Camp H."/>
            <person name="Overmann J."/>
            <person name="Amann R."/>
            <person name="Jetten M.S.M."/>
            <person name="Mascher T."/>
            <person name="Medema M.H."/>
            <person name="Devos D.P."/>
            <person name="Kaster A.-K."/>
            <person name="Ovreas L."/>
            <person name="Rohde M."/>
            <person name="Galperin M.Y."/>
            <person name="Jogler C."/>
        </authorList>
    </citation>
    <scope>NUCLEOTIDE SEQUENCE [LARGE SCALE GENOMIC DNA]</scope>
    <source>
        <strain evidence="2 3">Pan54</strain>
    </source>
</reference>
<keyword evidence="3" id="KW-1185">Reference proteome</keyword>
<evidence type="ECO:0008006" key="4">
    <source>
        <dbReference type="Google" id="ProtNLM"/>
    </source>
</evidence>
<accession>A0A5C5XFZ3</accession>
<sequence length="159" mass="16711" precursor="true">MLYFASREMNCIAALICLMVLTAAGCGGENSSNTPELLIPVTGTVLLDGEPLGGTAVKFLPYGETKGKGGFAITDAAGKFNAQDYSMAEGIEPGVYNVTFSKIAQPDGSPIPEGQSAADVGALEILPTHLTSINPDNMKYMLTVESEPISIDYELSSKR</sequence>
<gene>
    <name evidence="2" type="ORF">Pan54_24810</name>
</gene>
<evidence type="ECO:0000256" key="1">
    <source>
        <dbReference type="SAM" id="SignalP"/>
    </source>
</evidence>
<comment type="caution">
    <text evidence="2">The sequence shown here is derived from an EMBL/GenBank/DDBJ whole genome shotgun (WGS) entry which is preliminary data.</text>
</comment>
<feature type="signal peptide" evidence="1">
    <location>
        <begin position="1"/>
        <end position="23"/>
    </location>
</feature>
<dbReference type="RefSeq" id="WP_146503691.1">
    <property type="nucleotide sequence ID" value="NZ_SJPG01000001.1"/>
</dbReference>
<organism evidence="2 3">
    <name type="scientific">Rubinisphaera italica</name>
    <dbReference type="NCBI Taxonomy" id="2527969"/>
    <lineage>
        <taxon>Bacteria</taxon>
        <taxon>Pseudomonadati</taxon>
        <taxon>Planctomycetota</taxon>
        <taxon>Planctomycetia</taxon>
        <taxon>Planctomycetales</taxon>
        <taxon>Planctomycetaceae</taxon>
        <taxon>Rubinisphaera</taxon>
    </lineage>
</organism>
<dbReference type="OrthoDB" id="280880at2"/>
<name>A0A5C5XFZ3_9PLAN</name>
<protein>
    <recommendedName>
        <fullName evidence="4">Carboxypeptidase regulatory-like domain-containing protein</fullName>
    </recommendedName>
</protein>
<evidence type="ECO:0000313" key="3">
    <source>
        <dbReference type="Proteomes" id="UP000316095"/>
    </source>
</evidence>
<dbReference type="EMBL" id="SJPG01000001">
    <property type="protein sequence ID" value="TWT61744.1"/>
    <property type="molecule type" value="Genomic_DNA"/>
</dbReference>
<evidence type="ECO:0000313" key="2">
    <source>
        <dbReference type="EMBL" id="TWT61744.1"/>
    </source>
</evidence>
<dbReference type="PROSITE" id="PS51257">
    <property type="entry name" value="PROKAR_LIPOPROTEIN"/>
    <property type="match status" value="1"/>
</dbReference>
<feature type="chain" id="PRO_5022911736" description="Carboxypeptidase regulatory-like domain-containing protein" evidence="1">
    <location>
        <begin position="24"/>
        <end position="159"/>
    </location>
</feature>
<dbReference type="Proteomes" id="UP000316095">
    <property type="component" value="Unassembled WGS sequence"/>
</dbReference>